<name>A0A4Q2UH20_9BACT</name>
<organism evidence="3 4">
    <name type="scientific">Spirosoma sordidisoli</name>
    <dbReference type="NCBI Taxonomy" id="2502893"/>
    <lineage>
        <taxon>Bacteria</taxon>
        <taxon>Pseudomonadati</taxon>
        <taxon>Bacteroidota</taxon>
        <taxon>Cytophagia</taxon>
        <taxon>Cytophagales</taxon>
        <taxon>Cytophagaceae</taxon>
        <taxon>Spirosoma</taxon>
    </lineage>
</organism>
<feature type="region of interest" description="Disordered" evidence="1">
    <location>
        <begin position="108"/>
        <end position="138"/>
    </location>
</feature>
<accession>A0A4Q2UH20</accession>
<dbReference type="RefSeq" id="WP_129604892.1">
    <property type="nucleotide sequence ID" value="NZ_SBLB01000007.1"/>
</dbReference>
<evidence type="ECO:0000313" key="4">
    <source>
        <dbReference type="Proteomes" id="UP000290407"/>
    </source>
</evidence>
<keyword evidence="4" id="KW-1185">Reference proteome</keyword>
<evidence type="ECO:0000256" key="2">
    <source>
        <dbReference type="SAM" id="SignalP"/>
    </source>
</evidence>
<proteinExistence type="predicted"/>
<keyword evidence="2" id="KW-0732">Signal</keyword>
<gene>
    <name evidence="3" type="ORF">EQG79_24080</name>
</gene>
<dbReference type="Proteomes" id="UP000290407">
    <property type="component" value="Unassembled WGS sequence"/>
</dbReference>
<comment type="caution">
    <text evidence="3">The sequence shown here is derived from an EMBL/GenBank/DDBJ whole genome shotgun (WGS) entry which is preliminary data.</text>
</comment>
<sequence>MNRLLYGTFVVLVLLLSMSAQAKPVSPADSLVIRFANRTRMVIYAPDKAGIQALSNYDLNKIVREMSMQLDSVPGGPAAIKRDGDQYLKDTVLVVTKTKDGVRIVVGDTDGASADSTQKKSENSRTDRDYKETRRRNRGDFGRLNFGGSIGLNNYVVQSDVPAYPEDSYDLRPIGSRYFALSVSSTPTLIRGKRASLKLYYGLELAWNNFMFEGNNYAEKTTTGVAFPDAQRDLRKSKLTVCTIGIPVVPRLTFYDSRNRRAGHIGIGMYGNYRLDSYRKIKEADGSRDRRHSNFNLSDFRYGVMTQLGIRNTEFFVKYDLSPLFEAGLGPDLRAISFGISF</sequence>
<feature type="signal peptide" evidence="2">
    <location>
        <begin position="1"/>
        <end position="22"/>
    </location>
</feature>
<evidence type="ECO:0000256" key="1">
    <source>
        <dbReference type="SAM" id="MobiDB-lite"/>
    </source>
</evidence>
<evidence type="ECO:0000313" key="3">
    <source>
        <dbReference type="EMBL" id="RYC67782.1"/>
    </source>
</evidence>
<protein>
    <recommendedName>
        <fullName evidence="5">Outer membrane protein beta-barrel domain-containing protein</fullName>
    </recommendedName>
</protein>
<feature type="compositionally biased region" description="Basic and acidic residues" evidence="1">
    <location>
        <begin position="117"/>
        <end position="132"/>
    </location>
</feature>
<evidence type="ECO:0008006" key="5">
    <source>
        <dbReference type="Google" id="ProtNLM"/>
    </source>
</evidence>
<dbReference type="EMBL" id="SBLB01000007">
    <property type="protein sequence ID" value="RYC67782.1"/>
    <property type="molecule type" value="Genomic_DNA"/>
</dbReference>
<feature type="chain" id="PRO_5020753062" description="Outer membrane protein beta-barrel domain-containing protein" evidence="2">
    <location>
        <begin position="23"/>
        <end position="342"/>
    </location>
</feature>
<reference evidence="3 4" key="1">
    <citation type="submission" date="2019-01" db="EMBL/GenBank/DDBJ databases">
        <title>Spirosoma flava sp. nov., a propanil-degrading bacterium isolated from herbicide-contaminated soil.</title>
        <authorList>
            <person name="Zhang L."/>
            <person name="Jiang J.-D."/>
        </authorList>
    </citation>
    <scope>NUCLEOTIDE SEQUENCE [LARGE SCALE GENOMIC DNA]</scope>
    <source>
        <strain evidence="3 4">TY50</strain>
    </source>
</reference>
<dbReference type="AlphaFoldDB" id="A0A4Q2UH20"/>